<accession>A0A087ACS8</accession>
<dbReference type="AlphaFoldDB" id="A0A087ACS8"/>
<proteinExistence type="predicted"/>
<dbReference type="eggNOG" id="ENOG5030E3E">
    <property type="taxonomic scope" value="Bacteria"/>
</dbReference>
<reference evidence="1 2" key="1">
    <citation type="submission" date="2014-03" db="EMBL/GenBank/DDBJ databases">
        <title>Genomics of Bifidobacteria.</title>
        <authorList>
            <person name="Ventura M."/>
            <person name="Milani C."/>
            <person name="Lugli G.A."/>
        </authorList>
    </citation>
    <scope>NUCLEOTIDE SEQUENCE [LARGE SCALE GENOMIC DNA]</scope>
    <source>
        <strain evidence="1 2">DSM 23973</strain>
    </source>
</reference>
<sequence>MSDNEHDEEYDRFVFHPGDLKRVTDPQQLASIYEKTGVHPYAEEKQDWISHEAKQRFRAGLLFSTNDLADEYDRLKAQGKL</sequence>
<dbReference type="EMBL" id="JGYS01000001">
    <property type="protein sequence ID" value="KFI56578.1"/>
    <property type="molecule type" value="Genomic_DNA"/>
</dbReference>
<organism evidence="1 2">
    <name type="scientific">Bifidobacterium callitrichos DSM 23973</name>
    <dbReference type="NCBI Taxonomy" id="1437609"/>
    <lineage>
        <taxon>Bacteria</taxon>
        <taxon>Bacillati</taxon>
        <taxon>Actinomycetota</taxon>
        <taxon>Actinomycetes</taxon>
        <taxon>Bifidobacteriales</taxon>
        <taxon>Bifidobacteriaceae</taxon>
        <taxon>Bifidobacterium</taxon>
    </lineage>
</organism>
<gene>
    <name evidence="1" type="ORF">BCAL_0173</name>
</gene>
<evidence type="ECO:0000313" key="2">
    <source>
        <dbReference type="Proteomes" id="UP000029072"/>
    </source>
</evidence>
<protein>
    <submittedName>
        <fullName evidence="1">Uncharacterized protein</fullName>
    </submittedName>
</protein>
<name>A0A087ACS8_9BIFI</name>
<evidence type="ECO:0000313" key="1">
    <source>
        <dbReference type="EMBL" id="KFI56578.1"/>
    </source>
</evidence>
<dbReference type="OrthoDB" id="3234261at2"/>
<dbReference type="Proteomes" id="UP000029072">
    <property type="component" value="Unassembled WGS sequence"/>
</dbReference>
<comment type="caution">
    <text evidence="1">The sequence shown here is derived from an EMBL/GenBank/DDBJ whole genome shotgun (WGS) entry which is preliminary data.</text>
</comment>
<dbReference type="RefSeq" id="WP_043167421.1">
    <property type="nucleotide sequence ID" value="NZ_JDUV01000027.1"/>
</dbReference>
<dbReference type="STRING" id="1437609.BCAL_0173"/>